<evidence type="ECO:0000256" key="5">
    <source>
        <dbReference type="ARBA" id="ARBA00023163"/>
    </source>
</evidence>
<feature type="compositionally biased region" description="Polar residues" evidence="7">
    <location>
        <begin position="54"/>
        <end position="64"/>
    </location>
</feature>
<dbReference type="GO" id="GO:0060261">
    <property type="term" value="P:positive regulation of transcription initiation by RNA polymerase II"/>
    <property type="evidence" value="ECO:0007669"/>
    <property type="project" value="InterPro"/>
</dbReference>
<keyword evidence="6" id="KW-0539">Nucleus</keyword>
<name>A0AAE0WML1_9PEZI</name>
<evidence type="ECO:0000259" key="8">
    <source>
        <dbReference type="Pfam" id="PF02229"/>
    </source>
</evidence>
<feature type="domain" description="Transcriptional coactivator p15 (PC4) C-terminal" evidence="8">
    <location>
        <begin position="1"/>
        <end position="33"/>
    </location>
</feature>
<keyword evidence="3" id="KW-0805">Transcription regulation</keyword>
<dbReference type="EMBL" id="JAUTXT010000019">
    <property type="protein sequence ID" value="KAK3674460.1"/>
    <property type="molecule type" value="Genomic_DNA"/>
</dbReference>
<evidence type="ECO:0000256" key="4">
    <source>
        <dbReference type="ARBA" id="ARBA00023125"/>
    </source>
</evidence>
<evidence type="ECO:0000313" key="9">
    <source>
        <dbReference type="EMBL" id="KAK3674460.1"/>
    </source>
</evidence>
<dbReference type="GO" id="GO:0005634">
    <property type="term" value="C:nucleus"/>
    <property type="evidence" value="ECO:0007669"/>
    <property type="project" value="UniProtKB-SubCell"/>
</dbReference>
<evidence type="ECO:0000256" key="3">
    <source>
        <dbReference type="ARBA" id="ARBA00023015"/>
    </source>
</evidence>
<organism evidence="9 10">
    <name type="scientific">Recurvomyces mirabilis</name>
    <dbReference type="NCBI Taxonomy" id="574656"/>
    <lineage>
        <taxon>Eukaryota</taxon>
        <taxon>Fungi</taxon>
        <taxon>Dikarya</taxon>
        <taxon>Ascomycota</taxon>
        <taxon>Pezizomycotina</taxon>
        <taxon>Dothideomycetes</taxon>
        <taxon>Dothideomycetidae</taxon>
        <taxon>Mycosphaerellales</taxon>
        <taxon>Teratosphaeriaceae</taxon>
        <taxon>Recurvomyces</taxon>
    </lineage>
</organism>
<dbReference type="InterPro" id="IPR045125">
    <property type="entry name" value="Sub1/Tcp4-like"/>
</dbReference>
<dbReference type="InterPro" id="IPR009044">
    <property type="entry name" value="ssDNA-bd_transcriptional_reg"/>
</dbReference>
<gene>
    <name evidence="9" type="ORF">LTR78_005546</name>
</gene>
<dbReference type="InterPro" id="IPR003173">
    <property type="entry name" value="PC4_C"/>
</dbReference>
<keyword evidence="10" id="KW-1185">Reference proteome</keyword>
<dbReference type="AlphaFoldDB" id="A0AAE0WML1"/>
<evidence type="ECO:0000313" key="10">
    <source>
        <dbReference type="Proteomes" id="UP001274830"/>
    </source>
</evidence>
<evidence type="ECO:0000256" key="7">
    <source>
        <dbReference type="SAM" id="MobiDB-lite"/>
    </source>
</evidence>
<keyword evidence="5" id="KW-0804">Transcription</keyword>
<sequence length="105" mass="11718">MVNIREYYEKDGKDLPGKKGISLSLDQYHSLLALLPQIETVLISKGENVPRPDSGNSGKPSTAKQEQDSDQDEDNTVDAKHVPENKLDKYMMKGNHEATSDEDDD</sequence>
<feature type="region of interest" description="Disordered" evidence="7">
    <location>
        <begin position="45"/>
        <end position="105"/>
    </location>
</feature>
<proteinExistence type="inferred from homology"/>
<dbReference type="SUPFAM" id="SSF54447">
    <property type="entry name" value="ssDNA-binding transcriptional regulator domain"/>
    <property type="match status" value="1"/>
</dbReference>
<dbReference type="GO" id="GO:0003713">
    <property type="term" value="F:transcription coactivator activity"/>
    <property type="evidence" value="ECO:0007669"/>
    <property type="project" value="InterPro"/>
</dbReference>
<evidence type="ECO:0000256" key="6">
    <source>
        <dbReference type="ARBA" id="ARBA00023242"/>
    </source>
</evidence>
<dbReference type="Pfam" id="PF02229">
    <property type="entry name" value="PC4"/>
    <property type="match status" value="1"/>
</dbReference>
<reference evidence="9" key="1">
    <citation type="submission" date="2023-07" db="EMBL/GenBank/DDBJ databases">
        <title>Black Yeasts Isolated from many extreme environments.</title>
        <authorList>
            <person name="Coleine C."/>
            <person name="Stajich J.E."/>
            <person name="Selbmann L."/>
        </authorList>
    </citation>
    <scope>NUCLEOTIDE SEQUENCE</scope>
    <source>
        <strain evidence="9">CCFEE 5485</strain>
    </source>
</reference>
<dbReference type="Proteomes" id="UP001274830">
    <property type="component" value="Unassembled WGS sequence"/>
</dbReference>
<keyword evidence="4" id="KW-0238">DNA-binding</keyword>
<comment type="similarity">
    <text evidence="2">Belongs to the transcriptional coactivator PC4 family.</text>
</comment>
<feature type="compositionally biased region" description="Basic and acidic residues" evidence="7">
    <location>
        <begin position="77"/>
        <end position="99"/>
    </location>
</feature>
<comment type="caution">
    <text evidence="9">The sequence shown here is derived from an EMBL/GenBank/DDBJ whole genome shotgun (WGS) entry which is preliminary data.</text>
</comment>
<dbReference type="PANTHER" id="PTHR13215">
    <property type="entry name" value="RNA POLYMERASE II TRANSCRIPTIONAL COACTIVATOR"/>
    <property type="match status" value="1"/>
</dbReference>
<dbReference type="Gene3D" id="2.30.31.10">
    <property type="entry name" value="Transcriptional Coactivator Pc4, Chain A"/>
    <property type="match status" value="1"/>
</dbReference>
<evidence type="ECO:0000256" key="1">
    <source>
        <dbReference type="ARBA" id="ARBA00004123"/>
    </source>
</evidence>
<comment type="subcellular location">
    <subcellularLocation>
        <location evidence="1">Nucleus</location>
    </subcellularLocation>
</comment>
<protein>
    <recommendedName>
        <fullName evidence="8">Transcriptional coactivator p15 (PC4) C-terminal domain-containing protein</fullName>
    </recommendedName>
</protein>
<dbReference type="GO" id="GO:0003677">
    <property type="term" value="F:DNA binding"/>
    <property type="evidence" value="ECO:0007669"/>
    <property type="project" value="UniProtKB-KW"/>
</dbReference>
<evidence type="ECO:0000256" key="2">
    <source>
        <dbReference type="ARBA" id="ARBA00009001"/>
    </source>
</evidence>
<accession>A0AAE0WML1</accession>